<dbReference type="Pfam" id="PF03799">
    <property type="entry name" value="FtsQ_DivIB_C"/>
    <property type="match status" value="1"/>
</dbReference>
<dbReference type="PANTHER" id="PTHR35851">
    <property type="entry name" value="CELL DIVISION PROTEIN FTSQ"/>
    <property type="match status" value="1"/>
</dbReference>
<keyword evidence="6 9" id="KW-1133">Transmembrane helix</keyword>
<dbReference type="PROSITE" id="PS51779">
    <property type="entry name" value="POTRA"/>
    <property type="match status" value="1"/>
</dbReference>
<feature type="compositionally biased region" description="Basic residues" evidence="10">
    <location>
        <begin position="1"/>
        <end position="19"/>
    </location>
</feature>
<protein>
    <recommendedName>
        <fullName evidence="9">Cell division protein FtsQ</fullName>
    </recommendedName>
</protein>
<dbReference type="Proteomes" id="UP001595379">
    <property type="component" value="Unassembled WGS sequence"/>
</dbReference>
<feature type="region of interest" description="Disordered" evidence="10">
    <location>
        <begin position="1"/>
        <end position="20"/>
    </location>
</feature>
<proteinExistence type="inferred from homology"/>
<dbReference type="EMBL" id="JBHRSV010000028">
    <property type="protein sequence ID" value="MFC2926991.1"/>
    <property type="molecule type" value="Genomic_DNA"/>
</dbReference>
<dbReference type="PANTHER" id="PTHR35851:SF1">
    <property type="entry name" value="CELL DIVISION PROTEIN FTSQ"/>
    <property type="match status" value="1"/>
</dbReference>
<evidence type="ECO:0000256" key="6">
    <source>
        <dbReference type="ARBA" id="ARBA00022989"/>
    </source>
</evidence>
<dbReference type="InterPro" id="IPR013685">
    <property type="entry name" value="POTRA_FtsQ_type"/>
</dbReference>
<keyword evidence="5 9" id="KW-0812">Transmembrane</keyword>
<gene>
    <name evidence="9" type="primary">ftsQ</name>
    <name evidence="12" type="ORF">ACFOOR_12815</name>
</gene>
<dbReference type="RefSeq" id="WP_343162980.1">
    <property type="nucleotide sequence ID" value="NZ_JBHRSV010000028.1"/>
</dbReference>
<keyword evidence="3 9" id="KW-0997">Cell inner membrane</keyword>
<dbReference type="HAMAP" id="MF_00911">
    <property type="entry name" value="FtsQ_subfam"/>
    <property type="match status" value="1"/>
</dbReference>
<evidence type="ECO:0000256" key="4">
    <source>
        <dbReference type="ARBA" id="ARBA00022618"/>
    </source>
</evidence>
<feature type="domain" description="POTRA" evidence="11">
    <location>
        <begin position="95"/>
        <end position="163"/>
    </location>
</feature>
<keyword evidence="7 9" id="KW-0472">Membrane</keyword>
<dbReference type="InterPro" id="IPR026579">
    <property type="entry name" value="FtsQ"/>
</dbReference>
<evidence type="ECO:0000313" key="12">
    <source>
        <dbReference type="EMBL" id="MFC2926991.1"/>
    </source>
</evidence>
<keyword evidence="4 9" id="KW-0132">Cell division</keyword>
<feature type="transmembrane region" description="Helical" evidence="9">
    <location>
        <begin position="50"/>
        <end position="71"/>
    </location>
</feature>
<evidence type="ECO:0000256" key="10">
    <source>
        <dbReference type="SAM" id="MobiDB-lite"/>
    </source>
</evidence>
<keyword evidence="8 9" id="KW-0131">Cell cycle</keyword>
<evidence type="ECO:0000256" key="8">
    <source>
        <dbReference type="ARBA" id="ARBA00023306"/>
    </source>
</evidence>
<comment type="subcellular location">
    <subcellularLocation>
        <location evidence="9">Cell inner membrane</location>
        <topology evidence="9">Single-pass type II membrane protein</topology>
    </subcellularLocation>
    <subcellularLocation>
        <location evidence="1">Membrane</location>
    </subcellularLocation>
    <text evidence="9">Localizes to the division septum.</text>
</comment>
<dbReference type="GO" id="GO:0051301">
    <property type="term" value="P:cell division"/>
    <property type="evidence" value="ECO:0007669"/>
    <property type="project" value="UniProtKB-KW"/>
</dbReference>
<comment type="caution">
    <text evidence="12">The sequence shown here is derived from an EMBL/GenBank/DDBJ whole genome shotgun (WGS) entry which is preliminary data.</text>
</comment>
<evidence type="ECO:0000256" key="1">
    <source>
        <dbReference type="ARBA" id="ARBA00004370"/>
    </source>
</evidence>
<comment type="function">
    <text evidence="9">Essential cell division protein.</text>
</comment>
<dbReference type="InterPro" id="IPR034746">
    <property type="entry name" value="POTRA"/>
</dbReference>
<sequence>MSQVRRAGKARKATRRTTGRKTIAAGSAPRRLRNWAEAQVRGARYSAVNAARLGAGIAVFAFSGFVLFIILTGQLSSITDGVATAAQNRLASLGFAIRNIDVTGVEEDRVAAIAEATGARDGQPAFAFDPAEARDNVVAISWVRDAQVARLWPDRVAVVVETRTPFALWQMNGRFHLIDRDGVVLEEVEAGSHPELPLVVDAGAPEAAAEILDILAHYPEISRRTVAVVRVGSRRWNLRLDTGADVKLPEQEAGAALALLSAMQSERGVLRLDAEVIDLRQPGEMIVRALPERMGGERDA</sequence>
<accession>A0ABV6ZZN7</accession>
<evidence type="ECO:0000256" key="7">
    <source>
        <dbReference type="ARBA" id="ARBA00023136"/>
    </source>
</evidence>
<evidence type="ECO:0000256" key="5">
    <source>
        <dbReference type="ARBA" id="ARBA00022692"/>
    </source>
</evidence>
<evidence type="ECO:0000259" key="11">
    <source>
        <dbReference type="PROSITE" id="PS51779"/>
    </source>
</evidence>
<name>A0ABV6ZZN7_9PROT</name>
<evidence type="ECO:0000256" key="2">
    <source>
        <dbReference type="ARBA" id="ARBA00022475"/>
    </source>
</evidence>
<keyword evidence="13" id="KW-1185">Reference proteome</keyword>
<comment type="similarity">
    <text evidence="9">Belongs to the FtsQ/DivIB family. FtsQ subfamily.</text>
</comment>
<dbReference type="InterPro" id="IPR005548">
    <property type="entry name" value="Cell_div_FtsQ/DivIB_C"/>
</dbReference>
<organism evidence="12 13">
    <name type="scientific">Hyphobacterium vulgare</name>
    <dbReference type="NCBI Taxonomy" id="1736751"/>
    <lineage>
        <taxon>Bacteria</taxon>
        <taxon>Pseudomonadati</taxon>
        <taxon>Pseudomonadota</taxon>
        <taxon>Alphaproteobacteria</taxon>
        <taxon>Maricaulales</taxon>
        <taxon>Maricaulaceae</taxon>
        <taxon>Hyphobacterium</taxon>
    </lineage>
</organism>
<keyword evidence="2 9" id="KW-1003">Cell membrane</keyword>
<evidence type="ECO:0000313" key="13">
    <source>
        <dbReference type="Proteomes" id="UP001595379"/>
    </source>
</evidence>
<evidence type="ECO:0000256" key="3">
    <source>
        <dbReference type="ARBA" id="ARBA00022519"/>
    </source>
</evidence>
<dbReference type="Gene3D" id="3.10.20.310">
    <property type="entry name" value="membrane protein fhac"/>
    <property type="match status" value="1"/>
</dbReference>
<dbReference type="Pfam" id="PF08478">
    <property type="entry name" value="POTRA_1"/>
    <property type="match status" value="1"/>
</dbReference>
<evidence type="ECO:0000256" key="9">
    <source>
        <dbReference type="HAMAP-Rule" id="MF_00911"/>
    </source>
</evidence>
<reference evidence="13" key="1">
    <citation type="journal article" date="2019" name="Int. J. Syst. Evol. Microbiol.">
        <title>The Global Catalogue of Microorganisms (GCM) 10K type strain sequencing project: providing services to taxonomists for standard genome sequencing and annotation.</title>
        <authorList>
            <consortium name="The Broad Institute Genomics Platform"/>
            <consortium name="The Broad Institute Genome Sequencing Center for Infectious Disease"/>
            <person name="Wu L."/>
            <person name="Ma J."/>
        </authorList>
    </citation>
    <scope>NUCLEOTIDE SEQUENCE [LARGE SCALE GENOMIC DNA]</scope>
    <source>
        <strain evidence="13">KCTC 52487</strain>
    </source>
</reference>